<protein>
    <submittedName>
        <fullName evidence="1">Uncharacterized protein</fullName>
    </submittedName>
</protein>
<sequence>MSIINKIFIKIIDNRLVKIRKTLDEHEKIKKQYLEDGNSEKEKEIDMQIKLDKEMLELVGNLYLIFLY</sequence>
<organism evidence="1">
    <name type="scientific">Siphoviridae sp. ctDtx1</name>
    <dbReference type="NCBI Taxonomy" id="2825391"/>
    <lineage>
        <taxon>Viruses</taxon>
        <taxon>Duplodnaviria</taxon>
        <taxon>Heunggongvirae</taxon>
        <taxon>Uroviricota</taxon>
        <taxon>Caudoviricetes</taxon>
    </lineage>
</organism>
<accession>A0A8S5PRB4</accession>
<reference evidence="1" key="1">
    <citation type="journal article" date="2021" name="Proc. Natl. Acad. Sci. U.S.A.">
        <title>A Catalog of Tens of Thousands of Viruses from Human Metagenomes Reveals Hidden Associations with Chronic Diseases.</title>
        <authorList>
            <person name="Tisza M.J."/>
            <person name="Buck C.B."/>
        </authorList>
    </citation>
    <scope>NUCLEOTIDE SEQUENCE</scope>
    <source>
        <strain evidence="1">CtDtx1</strain>
    </source>
</reference>
<evidence type="ECO:0000313" key="1">
    <source>
        <dbReference type="EMBL" id="DAE09614.1"/>
    </source>
</evidence>
<name>A0A8S5PRB4_9CAUD</name>
<proteinExistence type="predicted"/>
<dbReference type="EMBL" id="BK015489">
    <property type="protein sequence ID" value="DAE09614.1"/>
    <property type="molecule type" value="Genomic_DNA"/>
</dbReference>